<keyword evidence="5 8" id="KW-0378">Hydrolase</keyword>
<dbReference type="GO" id="GO:0016787">
    <property type="term" value="F:hydrolase activity"/>
    <property type="evidence" value="ECO:0007669"/>
    <property type="project" value="UniProtKB-KW"/>
</dbReference>
<evidence type="ECO:0000313" key="9">
    <source>
        <dbReference type="Proteomes" id="UP001501231"/>
    </source>
</evidence>
<dbReference type="Gene3D" id="3.40.50.1820">
    <property type="entry name" value="alpha/beta hydrolase"/>
    <property type="match status" value="2"/>
</dbReference>
<keyword evidence="7" id="KW-1015">Disulfide bond</keyword>
<dbReference type="EMBL" id="BAAARW010000034">
    <property type="protein sequence ID" value="GAA2447734.1"/>
    <property type="molecule type" value="Genomic_DNA"/>
</dbReference>
<evidence type="ECO:0000256" key="6">
    <source>
        <dbReference type="ARBA" id="ARBA00022837"/>
    </source>
</evidence>
<comment type="similarity">
    <text evidence="1">Belongs to the tannase family.</text>
</comment>
<accession>A0ABN3K5U6</accession>
<evidence type="ECO:0000256" key="5">
    <source>
        <dbReference type="ARBA" id="ARBA00022801"/>
    </source>
</evidence>
<keyword evidence="4" id="KW-0732">Signal</keyword>
<evidence type="ECO:0000256" key="4">
    <source>
        <dbReference type="ARBA" id="ARBA00022729"/>
    </source>
</evidence>
<keyword evidence="6" id="KW-0106">Calcium</keyword>
<gene>
    <name evidence="8" type="ORF">GCM10010191_76290</name>
</gene>
<evidence type="ECO:0000256" key="1">
    <source>
        <dbReference type="ARBA" id="ARBA00006249"/>
    </source>
</evidence>
<dbReference type="SUPFAM" id="SSF53474">
    <property type="entry name" value="alpha/beta-Hydrolases"/>
    <property type="match status" value="1"/>
</dbReference>
<dbReference type="InterPro" id="IPR011118">
    <property type="entry name" value="Tannase/feruloyl_esterase"/>
</dbReference>
<evidence type="ECO:0000313" key="8">
    <source>
        <dbReference type="EMBL" id="GAA2447734.1"/>
    </source>
</evidence>
<organism evidence="8 9">
    <name type="scientific">Actinomadura vinacea</name>
    <dbReference type="NCBI Taxonomy" id="115336"/>
    <lineage>
        <taxon>Bacteria</taxon>
        <taxon>Bacillati</taxon>
        <taxon>Actinomycetota</taxon>
        <taxon>Actinomycetes</taxon>
        <taxon>Streptosporangiales</taxon>
        <taxon>Thermomonosporaceae</taxon>
        <taxon>Actinomadura</taxon>
    </lineage>
</organism>
<evidence type="ECO:0000256" key="3">
    <source>
        <dbReference type="ARBA" id="ARBA00022723"/>
    </source>
</evidence>
<dbReference type="Pfam" id="PF07519">
    <property type="entry name" value="Tannase"/>
    <property type="match status" value="1"/>
</dbReference>
<protein>
    <submittedName>
        <fullName evidence="8">Tannase/feruloyl esterase family alpha/beta hydrolase</fullName>
    </submittedName>
</protein>
<keyword evidence="9" id="KW-1185">Reference proteome</keyword>
<evidence type="ECO:0000256" key="2">
    <source>
        <dbReference type="ARBA" id="ARBA00022487"/>
    </source>
</evidence>
<dbReference type="PANTHER" id="PTHR33938:SF15">
    <property type="entry name" value="FERULOYL ESTERASE B-RELATED"/>
    <property type="match status" value="1"/>
</dbReference>
<reference evidence="8 9" key="1">
    <citation type="journal article" date="2019" name="Int. J. Syst. Evol. Microbiol.">
        <title>The Global Catalogue of Microorganisms (GCM) 10K type strain sequencing project: providing services to taxonomists for standard genome sequencing and annotation.</title>
        <authorList>
            <consortium name="The Broad Institute Genomics Platform"/>
            <consortium name="The Broad Institute Genome Sequencing Center for Infectious Disease"/>
            <person name="Wu L."/>
            <person name="Ma J."/>
        </authorList>
    </citation>
    <scope>NUCLEOTIDE SEQUENCE [LARGE SCALE GENOMIC DNA]</scope>
    <source>
        <strain evidence="8 9">JCM 3325</strain>
    </source>
</reference>
<keyword evidence="3" id="KW-0479">Metal-binding</keyword>
<dbReference type="PANTHER" id="PTHR33938">
    <property type="entry name" value="FERULOYL ESTERASE B-RELATED"/>
    <property type="match status" value="1"/>
</dbReference>
<dbReference type="InterPro" id="IPR029058">
    <property type="entry name" value="AB_hydrolase_fold"/>
</dbReference>
<proteinExistence type="inferred from homology"/>
<keyword evidence="2" id="KW-0719">Serine esterase</keyword>
<comment type="caution">
    <text evidence="8">The sequence shown here is derived from an EMBL/GenBank/DDBJ whole genome shotgun (WGS) entry which is preliminary data.</text>
</comment>
<evidence type="ECO:0000256" key="7">
    <source>
        <dbReference type="ARBA" id="ARBA00023157"/>
    </source>
</evidence>
<dbReference type="Proteomes" id="UP001501231">
    <property type="component" value="Unassembled WGS sequence"/>
</dbReference>
<sequence length="575" mass="61647">MTLSMKVPIRRRTVAVVLNVLVLVAALFVATGAEATPRPLKFSAPKGATLPAMSCAEVARLDLSGVPDAPANIASATVVAADDNPLGKWEACRVKGVIAPQIQFELMLPTKTWERRYLQTGCGGFCGSVNVNAPASYGCAPLTNGTFAVASDNEGHYGINGTDGLFGADPQLRVDFGYRSQHLTSILAKDVIKRFYGQPAARSYFTGCSEGGDQALTEAQRYPEDFDGIVSGAPAANMTALAIWDQGWNGKAMLDGNGKPTLSVDDLKPLHEAVLKACDARDGTRDGLVSDSMDCEFDPKSIACPARGNASGFCLTPAQLESLSKIYSGARDRKGRLMYPGWQPHGSESEWANWLVPTTPGTPSRQAAFAVNTLRWLAYPGVRPSLTLDDVQFTEANFKEIMGRVSGIYDSTDPDLSAFRRKGGKLIMWHGEADPAVPPSSTIAYYNAVTDRMGGLDRTQEFARLFMLPGVAHCSGGPGPDRFDALTAVVDWVEQGKAPDSMLTSKADGSTRPAFPYPLMAVNTTGGPVDKASSYTAQPRRSADQRISWLGSFRSGYQKTCGWVDGKWVCQKGKA</sequence>
<name>A0ABN3K5U6_9ACTN</name>